<organism evidence="2 3">
    <name type="scientific">Cylicostephanus goldi</name>
    <name type="common">Nematode worm</name>
    <dbReference type="NCBI Taxonomy" id="71465"/>
    <lineage>
        <taxon>Eukaryota</taxon>
        <taxon>Metazoa</taxon>
        <taxon>Ecdysozoa</taxon>
        <taxon>Nematoda</taxon>
        <taxon>Chromadorea</taxon>
        <taxon>Rhabditida</taxon>
        <taxon>Rhabditina</taxon>
        <taxon>Rhabditomorpha</taxon>
        <taxon>Strongyloidea</taxon>
        <taxon>Strongylidae</taxon>
        <taxon>Cylicostephanus</taxon>
    </lineage>
</organism>
<sequence>MKEQIAKEEEALKISQKRVEEFNEMIAAIEERRKIAEEGHKAAVAALKKFEKELKEYDKDIKMHQNKVDATDKKLVSLKSKKEAMEMDIQKYKDEAVAYKKLAHQKMKSHPWINDEKSHFGKKNTEYDFTGLWLGGLLLELVFY</sequence>
<evidence type="ECO:0000313" key="2">
    <source>
        <dbReference type="EMBL" id="VDN25266.1"/>
    </source>
</evidence>
<dbReference type="OrthoDB" id="10426695at2759"/>
<proteinExistence type="predicted"/>
<protein>
    <submittedName>
        <fullName evidence="2">Uncharacterized protein</fullName>
    </submittedName>
</protein>
<keyword evidence="3" id="KW-1185">Reference proteome</keyword>
<reference evidence="2 3" key="1">
    <citation type="submission" date="2018-11" db="EMBL/GenBank/DDBJ databases">
        <authorList>
            <consortium name="Pathogen Informatics"/>
        </authorList>
    </citation>
    <scope>NUCLEOTIDE SEQUENCE [LARGE SCALE GENOMIC DNA]</scope>
</reference>
<dbReference type="AlphaFoldDB" id="A0A3P7Q3Z2"/>
<gene>
    <name evidence="2" type="ORF">CGOC_LOCUS10050</name>
</gene>
<dbReference type="Proteomes" id="UP000271889">
    <property type="component" value="Unassembled WGS sequence"/>
</dbReference>
<dbReference type="EMBL" id="UYRV01109535">
    <property type="protein sequence ID" value="VDN25266.1"/>
    <property type="molecule type" value="Genomic_DNA"/>
</dbReference>
<feature type="coiled-coil region" evidence="1">
    <location>
        <begin position="5"/>
        <end position="102"/>
    </location>
</feature>
<accession>A0A3P7Q3Z2</accession>
<name>A0A3P7Q3Z2_CYLGO</name>
<evidence type="ECO:0000313" key="3">
    <source>
        <dbReference type="Proteomes" id="UP000271889"/>
    </source>
</evidence>
<evidence type="ECO:0000256" key="1">
    <source>
        <dbReference type="SAM" id="Coils"/>
    </source>
</evidence>
<keyword evidence="1" id="KW-0175">Coiled coil</keyword>